<dbReference type="InterPro" id="IPR037066">
    <property type="entry name" value="Plug_dom_sf"/>
</dbReference>
<comment type="similarity">
    <text evidence="8 9">Belongs to the TonB-dependent receptor family.</text>
</comment>
<keyword evidence="3 8" id="KW-1134">Transmembrane beta strand</keyword>
<evidence type="ECO:0000259" key="12">
    <source>
        <dbReference type="Pfam" id="PF07715"/>
    </source>
</evidence>
<evidence type="ECO:0000256" key="5">
    <source>
        <dbReference type="ARBA" id="ARBA00023077"/>
    </source>
</evidence>
<comment type="subcellular location">
    <subcellularLocation>
        <location evidence="1 8">Cell outer membrane</location>
        <topology evidence="1 8">Multi-pass membrane protein</topology>
    </subcellularLocation>
</comment>
<evidence type="ECO:0000256" key="4">
    <source>
        <dbReference type="ARBA" id="ARBA00022692"/>
    </source>
</evidence>
<evidence type="ECO:0000256" key="9">
    <source>
        <dbReference type="RuleBase" id="RU003357"/>
    </source>
</evidence>
<keyword evidence="13" id="KW-0675">Receptor</keyword>
<dbReference type="InterPro" id="IPR012910">
    <property type="entry name" value="Plug_dom"/>
</dbReference>
<comment type="caution">
    <text evidence="13">The sequence shown here is derived from an EMBL/GenBank/DDBJ whole genome shotgun (WGS) entry which is preliminary data.</text>
</comment>
<evidence type="ECO:0000256" key="6">
    <source>
        <dbReference type="ARBA" id="ARBA00023136"/>
    </source>
</evidence>
<organism evidence="13 14">
    <name type="scientific">Alteromonas portus</name>
    <dbReference type="NCBI Taxonomy" id="2565549"/>
    <lineage>
        <taxon>Bacteria</taxon>
        <taxon>Pseudomonadati</taxon>
        <taxon>Pseudomonadota</taxon>
        <taxon>Gammaproteobacteria</taxon>
        <taxon>Alteromonadales</taxon>
        <taxon>Alteromonadaceae</taxon>
        <taxon>Alteromonas/Salinimonas group</taxon>
        <taxon>Alteromonas</taxon>
    </lineage>
</organism>
<dbReference type="SUPFAM" id="SSF56935">
    <property type="entry name" value="Porins"/>
    <property type="match status" value="1"/>
</dbReference>
<evidence type="ECO:0000313" key="14">
    <source>
        <dbReference type="Proteomes" id="UP000305471"/>
    </source>
</evidence>
<dbReference type="InterPro" id="IPR036942">
    <property type="entry name" value="Beta-barrel_TonB_sf"/>
</dbReference>
<dbReference type="GO" id="GO:0009279">
    <property type="term" value="C:cell outer membrane"/>
    <property type="evidence" value="ECO:0007669"/>
    <property type="project" value="UniProtKB-SubCell"/>
</dbReference>
<dbReference type="EMBL" id="SWCO01000001">
    <property type="protein sequence ID" value="TKB05018.1"/>
    <property type="molecule type" value="Genomic_DNA"/>
</dbReference>
<dbReference type="PANTHER" id="PTHR47234">
    <property type="match status" value="1"/>
</dbReference>
<protein>
    <submittedName>
        <fullName evidence="13">TonB-dependent receptor</fullName>
    </submittedName>
</protein>
<keyword evidence="7 8" id="KW-0998">Cell outer membrane</keyword>
<evidence type="ECO:0000256" key="2">
    <source>
        <dbReference type="ARBA" id="ARBA00022448"/>
    </source>
</evidence>
<keyword evidence="6 8" id="KW-0472">Membrane</keyword>
<accession>A0A4U0ZG03</accession>
<evidence type="ECO:0000256" key="10">
    <source>
        <dbReference type="SAM" id="SignalP"/>
    </source>
</evidence>
<dbReference type="Proteomes" id="UP000305471">
    <property type="component" value="Unassembled WGS sequence"/>
</dbReference>
<dbReference type="Gene3D" id="2.170.130.10">
    <property type="entry name" value="TonB-dependent receptor, plug domain"/>
    <property type="match status" value="1"/>
</dbReference>
<dbReference type="PANTHER" id="PTHR47234:SF2">
    <property type="entry name" value="TONB-DEPENDENT RECEPTOR"/>
    <property type="match status" value="1"/>
</dbReference>
<dbReference type="RefSeq" id="WP_136780805.1">
    <property type="nucleotide sequence ID" value="NZ_SWCO01000001.1"/>
</dbReference>
<evidence type="ECO:0000313" key="13">
    <source>
        <dbReference type="EMBL" id="TKB05018.1"/>
    </source>
</evidence>
<feature type="chain" id="PRO_5020796102" evidence="10">
    <location>
        <begin position="32"/>
        <end position="880"/>
    </location>
</feature>
<dbReference type="PROSITE" id="PS52016">
    <property type="entry name" value="TONB_DEPENDENT_REC_3"/>
    <property type="match status" value="1"/>
</dbReference>
<feature type="domain" description="TonB-dependent receptor-like beta-barrel" evidence="11">
    <location>
        <begin position="372"/>
        <end position="846"/>
    </location>
</feature>
<evidence type="ECO:0000256" key="7">
    <source>
        <dbReference type="ARBA" id="ARBA00023237"/>
    </source>
</evidence>
<evidence type="ECO:0000259" key="11">
    <source>
        <dbReference type="Pfam" id="PF00593"/>
    </source>
</evidence>
<evidence type="ECO:0000256" key="8">
    <source>
        <dbReference type="PROSITE-ProRule" id="PRU01360"/>
    </source>
</evidence>
<keyword evidence="10" id="KW-0732">Signal</keyword>
<feature type="domain" description="TonB-dependent receptor plug" evidence="12">
    <location>
        <begin position="58"/>
        <end position="168"/>
    </location>
</feature>
<evidence type="ECO:0000256" key="3">
    <source>
        <dbReference type="ARBA" id="ARBA00022452"/>
    </source>
</evidence>
<dbReference type="AlphaFoldDB" id="A0A4U0ZG03"/>
<proteinExistence type="inferred from homology"/>
<keyword evidence="14" id="KW-1185">Reference proteome</keyword>
<dbReference type="InterPro" id="IPR000531">
    <property type="entry name" value="Beta-barrel_TonB"/>
</dbReference>
<keyword evidence="4 8" id="KW-0812">Transmembrane</keyword>
<evidence type="ECO:0000256" key="1">
    <source>
        <dbReference type="ARBA" id="ARBA00004571"/>
    </source>
</evidence>
<dbReference type="InterPro" id="IPR039426">
    <property type="entry name" value="TonB-dep_rcpt-like"/>
</dbReference>
<sequence>MFTNSKLAKSVKLACAFGAASAFSFSGAVQAQEEQEAVAVEKIEVTGSRIKRTDLEGAAPVVSITAADIKLEGDFTVADALRSSSLNSFGSFSERSGSSAQSQATINLRGAGSRRTLVLLNGRRFPGSPTLGGASANLNAIPMAAVERIDIMTEGASSIYGSDAMAGVVNIILKDNFEGLTFNVGAGMREQDEGTTSAEFSVVGGISNDKGNVTFSFDHQRREGISDADRDYTKAKIGDFDGDGDIQAYTADTVGWSYFGATVLSPDFSEAQPSLLCDSLIAEYGEDTFRRVDADEDWGEGSEYCMYAFANVSYNTASIDRNTLYVSADYEVMEDVEWFGQAMVVQNSSFGRYAPPAAAWTNMSADNPHNPYGEDGAYGLFRWVGIGTRDGNVDDYNQDYTTGLRGMLDWNNAEWEVYYHFNMADNKSVGQYYLSYSGLAYNEANDIDLGSDEGVANMKATTLQESSSRFHQYYAGIGFDMFELPGGMVAHYFGAEFFEQTYADIYDGQSEAGLIGGSAGNSSQGERDVTAFFFESVLPFSDTVEVNIKARYDDYSDFGSKLSPAVSARWELADGLVLRGSYSESFRAPGLDLLNAARTFSAESAIDYNNGSTVSRQYDTYYTANAELDAETSDYINLGVAYDVNDNLSVKLDYFNLSIDNVIQAKSLQNLLSDEAAGLITAVSVDTDTSDETFYLKRADSGVLVEAGTSYFNGAGFEIEGIDFTVNANLETEFGNFRFQNVNSFVLSYDTEVGGIVQDIAGWSGSPEFKSVATAVWSFEEHTLAWNMTYTDSTSEFETAPVDADGETIVGPYDINGKLDSWLIHNVTYTFDMADYGSITLAVNNVTDEDPVFSSNGTWDNQDLYNNFGRDYRLNYQISF</sequence>
<dbReference type="OrthoDB" id="176248at2"/>
<name>A0A4U0ZG03_9ALTE</name>
<dbReference type="Pfam" id="PF00593">
    <property type="entry name" value="TonB_dep_Rec_b-barrel"/>
    <property type="match status" value="1"/>
</dbReference>
<keyword evidence="5 9" id="KW-0798">TonB box</keyword>
<feature type="signal peptide" evidence="10">
    <location>
        <begin position="1"/>
        <end position="31"/>
    </location>
</feature>
<gene>
    <name evidence="13" type="ORF">E5672_02695</name>
</gene>
<keyword evidence="2 8" id="KW-0813">Transport</keyword>
<dbReference type="Gene3D" id="2.40.170.20">
    <property type="entry name" value="TonB-dependent receptor, beta-barrel domain"/>
    <property type="match status" value="1"/>
</dbReference>
<dbReference type="Pfam" id="PF07715">
    <property type="entry name" value="Plug"/>
    <property type="match status" value="1"/>
</dbReference>
<reference evidence="13 14" key="1">
    <citation type="submission" date="2019-04" db="EMBL/GenBank/DDBJ databases">
        <title>Alteromonas portus sp. nov., an alginate lyase-excreting marine bacterium.</title>
        <authorList>
            <person name="Huang H."/>
            <person name="Mo K."/>
            <person name="Bao S."/>
        </authorList>
    </citation>
    <scope>NUCLEOTIDE SEQUENCE [LARGE SCALE GENOMIC DNA]</scope>
    <source>
        <strain evidence="13 14">HB161718</strain>
    </source>
</reference>